<dbReference type="GO" id="GO:0008360">
    <property type="term" value="P:regulation of cell shape"/>
    <property type="evidence" value="ECO:0007669"/>
    <property type="project" value="UniProtKB-KW"/>
</dbReference>
<evidence type="ECO:0000256" key="6">
    <source>
        <dbReference type="ARBA" id="ARBA00022692"/>
    </source>
</evidence>
<dbReference type="InterPro" id="IPR003824">
    <property type="entry name" value="UppP"/>
</dbReference>
<feature type="transmembrane region" description="Helical" evidence="14">
    <location>
        <begin position="18"/>
        <end position="37"/>
    </location>
</feature>
<keyword evidence="14" id="KW-0961">Cell wall biogenesis/degradation</keyword>
<evidence type="ECO:0000256" key="12">
    <source>
        <dbReference type="ARBA" id="ARBA00032932"/>
    </source>
</evidence>
<keyword evidence="14" id="KW-0573">Peptidoglycan synthesis</keyword>
<keyword evidence="10 14" id="KW-0046">Antibiotic resistance</keyword>
<sequence length="267" mass="30415">MNYIQSILLGIIEGITEFFPISSTGHMILAASVMGILENKITNLFLISVQFGAVLSVIFLYRNKFFFQNLDFYLKIVLASFPVGLFGFFLNKIINFFLNQPLIVSLSLLIGGLVIVKVEMLYENNFYNRKNNNSITYSKAFVIGLFQCISLIPGVSRSATIIVACMIQNVNKIKAIEFSFFLSIPVIGIATCKKLFDYYFQLNFFTLKDLELLLLGNIVSFVTGIIAIKCFIKYLKNFKLFGYYRIVLGVFFIIYCTFFKNGKLLLV</sequence>
<keyword evidence="7 14" id="KW-0378">Hydrolase</keyword>
<keyword evidence="9 14" id="KW-0472">Membrane</keyword>
<evidence type="ECO:0000256" key="7">
    <source>
        <dbReference type="ARBA" id="ARBA00022801"/>
    </source>
</evidence>
<keyword evidence="14" id="KW-0133">Cell shape</keyword>
<feature type="transmembrane region" description="Helical" evidence="14">
    <location>
        <begin position="142"/>
        <end position="167"/>
    </location>
</feature>
<dbReference type="AlphaFoldDB" id="A0A224ABI4"/>
<keyword evidence="5 14" id="KW-1003">Cell membrane</keyword>
<dbReference type="GO" id="GO:0071555">
    <property type="term" value="P:cell wall organization"/>
    <property type="evidence" value="ECO:0007669"/>
    <property type="project" value="UniProtKB-KW"/>
</dbReference>
<evidence type="ECO:0000256" key="8">
    <source>
        <dbReference type="ARBA" id="ARBA00022989"/>
    </source>
</evidence>
<dbReference type="OrthoDB" id="9808289at2"/>
<organism evidence="15 16">
    <name type="scientific">Blattabacterium cuenoti STAT</name>
    <dbReference type="NCBI Taxonomy" id="1457030"/>
    <lineage>
        <taxon>Bacteria</taxon>
        <taxon>Pseudomonadati</taxon>
        <taxon>Bacteroidota</taxon>
        <taxon>Flavobacteriia</taxon>
        <taxon>Flavobacteriales</taxon>
        <taxon>Blattabacteriaceae</taxon>
        <taxon>Blattabacterium</taxon>
    </lineage>
</organism>
<evidence type="ECO:0000256" key="14">
    <source>
        <dbReference type="HAMAP-Rule" id="MF_01006"/>
    </source>
</evidence>
<dbReference type="GO" id="GO:0046677">
    <property type="term" value="P:response to antibiotic"/>
    <property type="evidence" value="ECO:0007669"/>
    <property type="project" value="UniProtKB-UniRule"/>
</dbReference>
<comment type="catalytic activity">
    <reaction evidence="13 14">
        <text>di-trans,octa-cis-undecaprenyl diphosphate + H2O = di-trans,octa-cis-undecaprenyl phosphate + phosphate + H(+)</text>
        <dbReference type="Rhea" id="RHEA:28094"/>
        <dbReference type="ChEBI" id="CHEBI:15377"/>
        <dbReference type="ChEBI" id="CHEBI:15378"/>
        <dbReference type="ChEBI" id="CHEBI:43474"/>
        <dbReference type="ChEBI" id="CHEBI:58405"/>
        <dbReference type="ChEBI" id="CHEBI:60392"/>
        <dbReference type="EC" id="3.6.1.27"/>
    </reaction>
</comment>
<keyword evidence="6 14" id="KW-0812">Transmembrane</keyword>
<feature type="transmembrane region" description="Helical" evidence="14">
    <location>
        <begin position="73"/>
        <end position="90"/>
    </location>
</feature>
<feature type="transmembrane region" description="Helical" evidence="14">
    <location>
        <begin position="44"/>
        <end position="61"/>
    </location>
</feature>
<evidence type="ECO:0000256" key="10">
    <source>
        <dbReference type="ARBA" id="ARBA00023251"/>
    </source>
</evidence>
<feature type="transmembrane region" description="Helical" evidence="14">
    <location>
        <begin position="102"/>
        <end position="122"/>
    </location>
</feature>
<dbReference type="EC" id="3.6.1.27" evidence="3 14"/>
<dbReference type="HAMAP" id="MF_01006">
    <property type="entry name" value="Undec_diphosphatase"/>
    <property type="match status" value="1"/>
</dbReference>
<dbReference type="GO" id="GO:0009252">
    <property type="term" value="P:peptidoglycan biosynthetic process"/>
    <property type="evidence" value="ECO:0007669"/>
    <property type="project" value="UniProtKB-KW"/>
</dbReference>
<feature type="transmembrane region" description="Helical" evidence="14">
    <location>
        <begin position="212"/>
        <end position="231"/>
    </location>
</feature>
<evidence type="ECO:0000256" key="4">
    <source>
        <dbReference type="ARBA" id="ARBA00021581"/>
    </source>
</evidence>
<protein>
    <recommendedName>
        <fullName evidence="4 14">Undecaprenyl-diphosphatase</fullName>
        <ecNumber evidence="3 14">3.6.1.27</ecNumber>
    </recommendedName>
    <alternativeName>
        <fullName evidence="12 14">Bacitracin resistance protein</fullName>
    </alternativeName>
    <alternativeName>
        <fullName evidence="11 14">Undecaprenyl pyrophosphate phosphatase</fullName>
    </alternativeName>
</protein>
<evidence type="ECO:0000256" key="9">
    <source>
        <dbReference type="ARBA" id="ARBA00023136"/>
    </source>
</evidence>
<evidence type="ECO:0000256" key="1">
    <source>
        <dbReference type="ARBA" id="ARBA00004651"/>
    </source>
</evidence>
<dbReference type="Proteomes" id="UP000263619">
    <property type="component" value="Chromosome"/>
</dbReference>
<comment type="subcellular location">
    <subcellularLocation>
        <location evidence="1 14">Cell membrane</location>
        <topology evidence="1 14">Multi-pass membrane protein</topology>
    </subcellularLocation>
</comment>
<dbReference type="Pfam" id="PF02673">
    <property type="entry name" value="BacA"/>
    <property type="match status" value="1"/>
</dbReference>
<proteinExistence type="inferred from homology"/>
<dbReference type="PANTHER" id="PTHR30622">
    <property type="entry name" value="UNDECAPRENYL-DIPHOSPHATASE"/>
    <property type="match status" value="1"/>
</dbReference>
<gene>
    <name evidence="15" type="primary">bacA</name>
    <name evidence="14" type="synonym">uppP</name>
    <name evidence="15" type="ORF">STAT_284</name>
</gene>
<comment type="similarity">
    <text evidence="2 14">Belongs to the UppP family.</text>
</comment>
<feature type="transmembrane region" description="Helical" evidence="14">
    <location>
        <begin position="179"/>
        <end position="200"/>
    </location>
</feature>
<evidence type="ECO:0000256" key="2">
    <source>
        <dbReference type="ARBA" id="ARBA00010621"/>
    </source>
</evidence>
<accession>A0A224ABI4</accession>
<feature type="transmembrane region" description="Helical" evidence="14">
    <location>
        <begin position="243"/>
        <end position="260"/>
    </location>
</feature>
<comment type="function">
    <text evidence="14">Catalyzes the dephosphorylation of undecaprenyl diphosphate (UPP). Confers resistance to bacitracin.</text>
</comment>
<name>A0A224ABI4_9FLAO</name>
<comment type="miscellaneous">
    <text evidence="14">Bacitracin is thought to be involved in the inhibition of peptidoglycan synthesis by sequestering undecaprenyl diphosphate, thereby reducing the pool of lipid carrier available.</text>
</comment>
<evidence type="ECO:0000256" key="3">
    <source>
        <dbReference type="ARBA" id="ARBA00012374"/>
    </source>
</evidence>
<evidence type="ECO:0000313" key="15">
    <source>
        <dbReference type="EMBL" id="BBA17217.1"/>
    </source>
</evidence>
<dbReference type="RefSeq" id="WP_119305489.1">
    <property type="nucleotide sequence ID" value="NZ_AP014608.1"/>
</dbReference>
<keyword evidence="16" id="KW-1185">Reference proteome</keyword>
<keyword evidence="8 14" id="KW-1133">Transmembrane helix</keyword>
<evidence type="ECO:0000256" key="5">
    <source>
        <dbReference type="ARBA" id="ARBA00022475"/>
    </source>
</evidence>
<evidence type="ECO:0000313" key="16">
    <source>
        <dbReference type="Proteomes" id="UP000263619"/>
    </source>
</evidence>
<dbReference type="PANTHER" id="PTHR30622:SF3">
    <property type="entry name" value="UNDECAPRENYL-DIPHOSPHATASE"/>
    <property type="match status" value="1"/>
</dbReference>
<evidence type="ECO:0000256" key="11">
    <source>
        <dbReference type="ARBA" id="ARBA00032707"/>
    </source>
</evidence>
<dbReference type="EMBL" id="AP014608">
    <property type="protein sequence ID" value="BBA17217.1"/>
    <property type="molecule type" value="Genomic_DNA"/>
</dbReference>
<dbReference type="GO" id="GO:0050380">
    <property type="term" value="F:undecaprenyl-diphosphatase activity"/>
    <property type="evidence" value="ECO:0007669"/>
    <property type="project" value="UniProtKB-UniRule"/>
</dbReference>
<dbReference type="GO" id="GO:0005886">
    <property type="term" value="C:plasma membrane"/>
    <property type="evidence" value="ECO:0007669"/>
    <property type="project" value="UniProtKB-SubCell"/>
</dbReference>
<evidence type="ECO:0000256" key="13">
    <source>
        <dbReference type="ARBA" id="ARBA00047594"/>
    </source>
</evidence>
<reference evidence="15 16" key="1">
    <citation type="submission" date="2014-06" db="EMBL/GenBank/DDBJ databases">
        <title>Genome sequence of the intracellular symbiont Blattabacterium cuenoti, strain STAT from the wood feeding cockroach Salganea taiwanensis taiwanensis.</title>
        <authorList>
            <person name="Kinjo Y."/>
            <person name="Ohkuma M."/>
            <person name="Tokuda G."/>
        </authorList>
    </citation>
    <scope>NUCLEOTIDE SEQUENCE [LARGE SCALE GENOMIC DNA]</scope>
    <source>
        <strain evidence="15 16">STAT</strain>
    </source>
</reference>